<dbReference type="SUPFAM" id="SSF56003">
    <property type="entry name" value="Molybdenum cofactor-binding domain"/>
    <property type="match status" value="1"/>
</dbReference>
<dbReference type="InterPro" id="IPR037165">
    <property type="entry name" value="AldOxase/xan_DH_Mopterin-bd_sf"/>
</dbReference>
<evidence type="ECO:0000259" key="3">
    <source>
        <dbReference type="SMART" id="SM01008"/>
    </source>
</evidence>
<evidence type="ECO:0000256" key="1">
    <source>
        <dbReference type="ARBA" id="ARBA00022505"/>
    </source>
</evidence>
<protein>
    <submittedName>
        <fullName evidence="5">Aldehyde oxidase and xanthine dehydrogenase, molybdopterin binding domain protein</fullName>
    </submittedName>
    <submittedName>
        <fullName evidence="4">Xanthine dehydrogenase, molybdenum binding subunit</fullName>
        <ecNumber evidence="4">1.17.1.4</ecNumber>
    </submittedName>
</protein>
<accession>A0A031WIN1</accession>
<dbReference type="SMART" id="SM01008">
    <property type="entry name" value="Ald_Xan_dh_C"/>
    <property type="match status" value="1"/>
</dbReference>
<dbReference type="InterPro" id="IPR000674">
    <property type="entry name" value="Ald_Oxase/Xan_DH_a/b"/>
</dbReference>
<dbReference type="AlphaFoldDB" id="A0A031WIN1"/>
<dbReference type="EC" id="1.17.1.4" evidence="4"/>
<dbReference type="PANTHER" id="PTHR11908">
    <property type="entry name" value="XANTHINE DEHYDROGENASE"/>
    <property type="match status" value="1"/>
</dbReference>
<dbReference type="Pfam" id="PF20256">
    <property type="entry name" value="MoCoBD_2"/>
    <property type="match status" value="1"/>
</dbReference>
<dbReference type="Gene3D" id="3.90.1170.50">
    <property type="entry name" value="Aldehyde oxidase/xanthine dehydrogenase, a/b hammerhead"/>
    <property type="match status" value="1"/>
</dbReference>
<sequence>MVNKEVRKIDSEAIVTGKPIYTEDLIFHKDVLTIKLLRSPHAFAKIKNIDIKNALKVKGVVNIFTYKDVPNYRYSMVGESYPEASPHDQLILEDVVRYVGDEVAIIAAEDERAAIKAMKLIKVEYEVMTPILDARESEGNKILIHEEDDLFCPFDFGLDATKNIVSREKMGKGDVEKEFKESDVIVEHSYMTQSQAHCMMETHRAYTYIDTNGRLVVTSANQSAYHMRRQVSKALGIPLSKVRVIKPRIGGGFGGKNIAVTEIYASFVTWMTKRPAKLIYTREETFAMTNTRHQMFFDIKIGADKEGNIKAIDMKALNNTGAYGDNGPSVCSESGHNVLPTYNNVPAIKFDGRTVYTNLVPGGALRGYGATQGTFALDCAIDELAHKLNMDPTEIKLKNIIKKQTEGGIMNFPIRSCALDECIIRGKKLIGWDEKYPVRDIGNNKVRAVGMSVGTHGSGIANIDMAIVNMRMDEDGTYKLFSGSSDLGTGSDTILAQIAAKALNTSIDRISVYTGDTDMCPYDTGAYASCTTYVTGNATIKSAESLKQKILKVAQKKLDLPIDDLILYEDRVCYSEDVEKFVLLSELGKESVGGGNQEVLYSSESYGIQESAKPFLAGFAEIELDKTTGEFKVINYACSTDCGTVMNPALARIQVEGGVTQGIGLAMYEDPRHGSDGKLQTSNLLQYKVPTKKDIGNIIVDFVDNYEPTGPYGAKSLGEIVIHTPAPAIANAIYNATGVRIRELPITSEKVYMAMKKLNQGGK</sequence>
<dbReference type="Gene3D" id="3.30.365.10">
    <property type="entry name" value="Aldehyde oxidase/xanthine dehydrogenase, molybdopterin binding domain"/>
    <property type="match status" value="4"/>
</dbReference>
<dbReference type="EMBL" id="LK932517">
    <property type="protein sequence ID" value="CDS88136.1"/>
    <property type="molecule type" value="Genomic_DNA"/>
</dbReference>
<dbReference type="Pfam" id="PF02738">
    <property type="entry name" value="MoCoBD_1"/>
    <property type="match status" value="1"/>
</dbReference>
<evidence type="ECO:0000313" key="5">
    <source>
        <dbReference type="EMBL" id="CDS88277.1"/>
    </source>
</evidence>
<dbReference type="EMBL" id="LK932403">
    <property type="protein sequence ID" value="CDS88277.1"/>
    <property type="molecule type" value="Genomic_DNA"/>
</dbReference>
<keyword evidence="2 4" id="KW-0560">Oxidoreductase</keyword>
<dbReference type="InterPro" id="IPR036856">
    <property type="entry name" value="Ald_Oxase/Xan_DH_a/b_sf"/>
</dbReference>
<gene>
    <name evidence="4" type="primary">xdhA</name>
    <name evidence="4" type="ORF">BN1096_630226</name>
    <name evidence="5" type="ORF">BN1097_640088</name>
</gene>
<keyword evidence="1" id="KW-0500">Molybdenum</keyword>
<dbReference type="RefSeq" id="WP_003434362.1">
    <property type="nucleotide sequence ID" value="NZ_BBYB01000003.1"/>
</dbReference>
<dbReference type="InterPro" id="IPR008274">
    <property type="entry name" value="AldOxase/xan_DH_MoCoBD1"/>
</dbReference>
<dbReference type="PANTHER" id="PTHR11908:SF132">
    <property type="entry name" value="ALDEHYDE OXIDASE 1-RELATED"/>
    <property type="match status" value="1"/>
</dbReference>
<organism evidence="4">
    <name type="scientific">Clostridioides difficile</name>
    <name type="common">Peptoclostridium difficile</name>
    <dbReference type="NCBI Taxonomy" id="1496"/>
    <lineage>
        <taxon>Bacteria</taxon>
        <taxon>Bacillati</taxon>
        <taxon>Bacillota</taxon>
        <taxon>Clostridia</taxon>
        <taxon>Peptostreptococcales</taxon>
        <taxon>Peptostreptococcaceae</taxon>
        <taxon>Clostridioides</taxon>
    </lineage>
</organism>
<dbReference type="Pfam" id="PF01315">
    <property type="entry name" value="Ald_Xan_dh_C"/>
    <property type="match status" value="1"/>
</dbReference>
<dbReference type="InterPro" id="IPR046867">
    <property type="entry name" value="AldOxase/xan_DH_MoCoBD2"/>
</dbReference>
<reference evidence="4" key="1">
    <citation type="submission" date="2014-07" db="EMBL/GenBank/DDBJ databases">
        <authorList>
            <person name="Monot Marc"/>
        </authorList>
    </citation>
    <scope>NUCLEOTIDE SEQUENCE</scope>
    <source>
        <strain evidence="5">7032994</strain>
    </source>
</reference>
<dbReference type="GO" id="GO:0004854">
    <property type="term" value="F:xanthine dehydrogenase activity"/>
    <property type="evidence" value="ECO:0007669"/>
    <property type="project" value="UniProtKB-EC"/>
</dbReference>
<proteinExistence type="predicted"/>
<evidence type="ECO:0000256" key="2">
    <source>
        <dbReference type="ARBA" id="ARBA00023002"/>
    </source>
</evidence>
<dbReference type="InterPro" id="IPR016208">
    <property type="entry name" value="Ald_Oxase/xanthine_DH-like"/>
</dbReference>
<feature type="domain" description="Aldehyde oxidase/xanthine dehydrogenase a/b hammerhead" evidence="3">
    <location>
        <begin position="16"/>
        <end position="129"/>
    </location>
</feature>
<name>A0A031WIN1_CLODI</name>
<dbReference type="GO" id="GO:0005506">
    <property type="term" value="F:iron ion binding"/>
    <property type="evidence" value="ECO:0007669"/>
    <property type="project" value="InterPro"/>
</dbReference>
<dbReference type="SUPFAM" id="SSF54665">
    <property type="entry name" value="CO dehydrogenase molybdoprotein N-domain-like"/>
    <property type="match status" value="1"/>
</dbReference>
<evidence type="ECO:0000313" key="4">
    <source>
        <dbReference type="EMBL" id="CDS88136.1"/>
    </source>
</evidence>